<dbReference type="EMBL" id="DRKP01000076">
    <property type="protein sequence ID" value="HEB96154.1"/>
    <property type="molecule type" value="Genomic_DNA"/>
</dbReference>
<reference evidence="1" key="1">
    <citation type="journal article" date="2020" name="mSystems">
        <title>Genome- and Community-Level Interaction Insights into Carbon Utilization and Element Cycling Functions of Hydrothermarchaeota in Hydrothermal Sediment.</title>
        <authorList>
            <person name="Zhou Z."/>
            <person name="Liu Y."/>
            <person name="Xu W."/>
            <person name="Pan J."/>
            <person name="Luo Z.H."/>
            <person name="Li M."/>
        </authorList>
    </citation>
    <scope>NUCLEOTIDE SEQUENCE [LARGE SCALE GENOMIC DNA]</scope>
    <source>
        <strain evidence="1">HyVt-443</strain>
    </source>
</reference>
<evidence type="ECO:0000313" key="1">
    <source>
        <dbReference type="EMBL" id="HEB96154.1"/>
    </source>
</evidence>
<comment type="caution">
    <text evidence="1">The sequence shown here is derived from an EMBL/GenBank/DDBJ whole genome shotgun (WGS) entry which is preliminary data.</text>
</comment>
<proteinExistence type="predicted"/>
<dbReference type="InterPro" id="IPR018642">
    <property type="entry name" value="DUF2066"/>
</dbReference>
<gene>
    <name evidence="1" type="ORF">ENI96_06965</name>
</gene>
<name>A0A831W313_9GAMM</name>
<dbReference type="Proteomes" id="UP000886251">
    <property type="component" value="Unassembled WGS sequence"/>
</dbReference>
<organism evidence="1">
    <name type="scientific">Sedimenticola thiotaurini</name>
    <dbReference type="NCBI Taxonomy" id="1543721"/>
    <lineage>
        <taxon>Bacteria</taxon>
        <taxon>Pseudomonadati</taxon>
        <taxon>Pseudomonadota</taxon>
        <taxon>Gammaproteobacteria</taxon>
        <taxon>Chromatiales</taxon>
        <taxon>Sedimenticolaceae</taxon>
        <taxon>Sedimenticola</taxon>
    </lineage>
</organism>
<sequence length="367" mass="40085">MDSPLCRPFRHLAVLLFAVLLPLLPGALPAAVVEGLYRTEVPVAGTEAAQRNEAIRTALRQVLVKVSGVRRPGLLQRVEGELASAPGYVLQYSYRVDPDAAGGGDGRVLQVSFDPAAVKRLLQQAGLPVWSENRPSVLVWLGSERNGRRRLLEPDPQSPVLKAIRQAARERGLPLLFPLGDLEDQARLQVADLWGDFEENIRAASERYAADMILTGRLVRLGKGAWRGEWRLYRPQTVSGFQSQGKSPQQVAADGIQQLADRLAALFAPPEAAASGGADTVRIRIAGVTTLQRYAAVERLLLAQRSTERWSLVLVEPDALVIDLHGRNSIESLAQILSVGGVLEPDPDGILRPGGETEMIDLYFRVR</sequence>
<dbReference type="AlphaFoldDB" id="A0A831W313"/>
<accession>A0A831W313</accession>
<protein>
    <submittedName>
        <fullName evidence="1">DUF2066 domain-containing protein</fullName>
    </submittedName>
</protein>
<dbReference type="Pfam" id="PF09839">
    <property type="entry name" value="DUF2066"/>
    <property type="match status" value="1"/>
</dbReference>